<protein>
    <recommendedName>
        <fullName evidence="4">DUF945 domain-containing protein</fullName>
    </recommendedName>
</protein>
<dbReference type="AlphaFoldDB" id="A0A2H9U2M8"/>
<proteinExistence type="predicted"/>
<dbReference type="Pfam" id="PF06097">
    <property type="entry name" value="DUF945"/>
    <property type="match status" value="1"/>
</dbReference>
<name>A0A2H9U2M8_9GAMM</name>
<dbReference type="PROSITE" id="PS51257">
    <property type="entry name" value="PROKAR_LIPOPROTEIN"/>
    <property type="match status" value="1"/>
</dbReference>
<accession>A0A2H9U2M8</accession>
<keyword evidence="1" id="KW-0732">Signal</keyword>
<keyword evidence="3" id="KW-1185">Reference proteome</keyword>
<feature type="chain" id="PRO_5014113704" description="DUF945 domain-containing protein" evidence="1">
    <location>
        <begin position="20"/>
        <end position="420"/>
    </location>
</feature>
<evidence type="ECO:0000313" key="2">
    <source>
        <dbReference type="EMBL" id="PJG58275.1"/>
    </source>
</evidence>
<dbReference type="EMBL" id="PGGC01000123">
    <property type="protein sequence ID" value="PJG58275.1"/>
    <property type="molecule type" value="Genomic_DNA"/>
</dbReference>
<gene>
    <name evidence="2" type="ORF">CUC53_13420</name>
</gene>
<feature type="signal peptide" evidence="1">
    <location>
        <begin position="1"/>
        <end position="19"/>
    </location>
</feature>
<evidence type="ECO:0000256" key="1">
    <source>
        <dbReference type="SAM" id="SignalP"/>
    </source>
</evidence>
<dbReference type="InterPro" id="IPR010352">
    <property type="entry name" value="DUF945"/>
</dbReference>
<evidence type="ECO:0008006" key="4">
    <source>
        <dbReference type="Google" id="ProtNLM"/>
    </source>
</evidence>
<comment type="caution">
    <text evidence="2">The sequence shown here is derived from an EMBL/GenBank/DDBJ whole genome shotgun (WGS) entry which is preliminary data.</text>
</comment>
<organism evidence="2 3">
    <name type="scientific">Aeromonas cavernicola</name>
    <dbReference type="NCBI Taxonomy" id="1006623"/>
    <lineage>
        <taxon>Bacteria</taxon>
        <taxon>Pseudomonadati</taxon>
        <taxon>Pseudomonadota</taxon>
        <taxon>Gammaproteobacteria</taxon>
        <taxon>Aeromonadales</taxon>
        <taxon>Aeromonadaceae</taxon>
        <taxon>Aeromonas</taxon>
    </lineage>
</organism>
<sequence length="420" mass="45480">MKKIAALTIGVALVGSSLAACWYTGSHVDQTMEEQIAKVNQNDGIELNWLPNKHNLFARDGVLQLTVSPEKMAVLSSELDTRQPLTLRFVVTHQIFPLYVKSHLRLDTQQGSLADMFSTLGMTQWQLGLESVSSLWSQSSSGRFWANEFTLKQAANEFRFLPIHGEYRGDLGGDARLTLAWQGMTLRDTLNGLDVEVADLTGSADLADISGLWLSPQSEMSLAALTVQLPDNTKWTLQGLTSATAVTGDDAQTLSSRYQVNITKLALENESDALTATDNKLALRLNGLDIEGYQQLQAANGSGIEDEAAQQALDTLLRRGVSLELTELSSKLNGEPITLSGEATLASTTLEQLFSPGQGMQALSGTLRANLSRQLGSAVPQLNPLIEAWAHQGYLKTDSQQLSAQLELAKGAITVNDLPL</sequence>
<reference evidence="2 3" key="1">
    <citation type="submission" date="2017-11" db="EMBL/GenBank/DDBJ databases">
        <title>Draft genome sequence of environmental isolate Aeromonas cavernicola sp. nov. MDC 2508.</title>
        <authorList>
            <person name="Colston S.M."/>
            <person name="Navarro A."/>
            <person name="Martinez-Murcia A.J."/>
            <person name="Graf J."/>
        </authorList>
    </citation>
    <scope>NUCLEOTIDE SEQUENCE [LARGE SCALE GENOMIC DNA]</scope>
    <source>
        <strain evidence="2 3">MDC 2508</strain>
    </source>
</reference>
<dbReference type="Proteomes" id="UP000235861">
    <property type="component" value="Unassembled WGS sequence"/>
</dbReference>
<evidence type="ECO:0000313" key="3">
    <source>
        <dbReference type="Proteomes" id="UP000235861"/>
    </source>
</evidence>
<dbReference type="OrthoDB" id="5591826at2"/>
<dbReference type="RefSeq" id="WP_100294624.1">
    <property type="nucleotide sequence ID" value="NZ_PGGC01000123.1"/>
</dbReference>